<dbReference type="SUPFAM" id="SSF49503">
    <property type="entry name" value="Cupredoxins"/>
    <property type="match status" value="1"/>
</dbReference>
<dbReference type="AlphaFoldDB" id="A0A366XZI9"/>
<dbReference type="OrthoDB" id="9816061at2"/>
<gene>
    <name evidence="4" type="ORF">DS031_08355</name>
</gene>
<protein>
    <recommendedName>
        <fullName evidence="3">Blue (type 1) copper domain-containing protein</fullName>
    </recommendedName>
</protein>
<dbReference type="GO" id="GO:0005507">
    <property type="term" value="F:copper ion binding"/>
    <property type="evidence" value="ECO:0007669"/>
    <property type="project" value="InterPro"/>
</dbReference>
<name>A0A366XZI9_9BACI</name>
<dbReference type="InterPro" id="IPR000923">
    <property type="entry name" value="BlueCu_1"/>
</dbReference>
<dbReference type="Proteomes" id="UP000253314">
    <property type="component" value="Unassembled WGS sequence"/>
</dbReference>
<evidence type="ECO:0000313" key="4">
    <source>
        <dbReference type="EMBL" id="RBW70189.1"/>
    </source>
</evidence>
<evidence type="ECO:0000259" key="3">
    <source>
        <dbReference type="Pfam" id="PF00127"/>
    </source>
</evidence>
<dbReference type="InterPro" id="IPR008972">
    <property type="entry name" value="Cupredoxin"/>
</dbReference>
<organism evidence="4 5">
    <name type="scientific">Bacillus taeanensis</name>
    <dbReference type="NCBI Taxonomy" id="273032"/>
    <lineage>
        <taxon>Bacteria</taxon>
        <taxon>Bacillati</taxon>
        <taxon>Bacillota</taxon>
        <taxon>Bacilli</taxon>
        <taxon>Bacillales</taxon>
        <taxon>Bacillaceae</taxon>
        <taxon>Bacillus</taxon>
    </lineage>
</organism>
<reference evidence="4 5" key="1">
    <citation type="submission" date="2018-07" db="EMBL/GenBank/DDBJ databases">
        <title>Lottiidibacillus patelloidae gen. nov., sp. nov., isolated from the intestinal tract of a marine limpet and the reclassification of B. taeanensis BH030017T, B. algicola KMM 3737T and B. hwajinpoensis SW-72T as genus Lottiidibacillus.</title>
        <authorList>
            <person name="Liu R."/>
            <person name="Huang Z."/>
        </authorList>
    </citation>
    <scope>NUCLEOTIDE SEQUENCE [LARGE SCALE GENOMIC DNA]</scope>
    <source>
        <strain evidence="4 5">BH030017</strain>
    </source>
</reference>
<dbReference type="EMBL" id="QOCW01000006">
    <property type="protein sequence ID" value="RBW70189.1"/>
    <property type="molecule type" value="Genomic_DNA"/>
</dbReference>
<accession>A0A366XZI9</accession>
<dbReference type="PROSITE" id="PS00079">
    <property type="entry name" value="MULTICOPPER_OXIDASE1"/>
    <property type="match status" value="1"/>
</dbReference>
<evidence type="ECO:0000256" key="1">
    <source>
        <dbReference type="ARBA" id="ARBA00022723"/>
    </source>
</evidence>
<dbReference type="InterPro" id="IPR033138">
    <property type="entry name" value="Cu_oxidase_CS"/>
</dbReference>
<feature type="domain" description="Blue (type 1) copper" evidence="3">
    <location>
        <begin position="7"/>
        <end position="41"/>
    </location>
</feature>
<keyword evidence="2" id="KW-0186">Copper</keyword>
<evidence type="ECO:0000256" key="2">
    <source>
        <dbReference type="ARBA" id="ARBA00023008"/>
    </source>
</evidence>
<evidence type="ECO:0000313" key="5">
    <source>
        <dbReference type="Proteomes" id="UP000253314"/>
    </source>
</evidence>
<dbReference type="Gene3D" id="2.60.40.420">
    <property type="entry name" value="Cupredoxins - blue copper proteins"/>
    <property type="match status" value="1"/>
</dbReference>
<comment type="caution">
    <text evidence="4">The sequence shown here is derived from an EMBL/GenBank/DDBJ whole genome shotgun (WGS) entry which is preliminary data.</text>
</comment>
<keyword evidence="5" id="KW-1185">Reference proteome</keyword>
<proteinExistence type="predicted"/>
<keyword evidence="1" id="KW-0479">Metal-binding</keyword>
<dbReference type="Pfam" id="PF00127">
    <property type="entry name" value="Copper-bind"/>
    <property type="match status" value="1"/>
</dbReference>
<sequence length="41" mass="4511">MNAKADQTVRIKFIPKETGTFELYCSIPGHEEAGMVGQITV</sequence>
<dbReference type="GO" id="GO:0009055">
    <property type="term" value="F:electron transfer activity"/>
    <property type="evidence" value="ECO:0007669"/>
    <property type="project" value="InterPro"/>
</dbReference>